<proteinExistence type="predicted"/>
<gene>
    <name evidence="1" type="ORF">LY08_02012</name>
</gene>
<evidence type="ECO:0000313" key="1">
    <source>
        <dbReference type="EMBL" id="RAJ13493.1"/>
    </source>
</evidence>
<name>A0A327RDF9_9FLAO</name>
<organism evidence="1 2">
    <name type="scientific">Olleya aquimaris</name>
    <dbReference type="NCBI Taxonomy" id="639310"/>
    <lineage>
        <taxon>Bacteria</taxon>
        <taxon>Pseudomonadati</taxon>
        <taxon>Bacteroidota</taxon>
        <taxon>Flavobacteriia</taxon>
        <taxon>Flavobacteriales</taxon>
        <taxon>Flavobacteriaceae</taxon>
    </lineage>
</organism>
<dbReference type="Proteomes" id="UP000248703">
    <property type="component" value="Unassembled WGS sequence"/>
</dbReference>
<keyword evidence="2" id="KW-1185">Reference proteome</keyword>
<dbReference type="AlphaFoldDB" id="A0A327RDF9"/>
<accession>A0A327RDF9</accession>
<protein>
    <submittedName>
        <fullName evidence="1">Uncharacterized protein</fullName>
    </submittedName>
</protein>
<reference evidence="1 2" key="1">
    <citation type="submission" date="2018-06" db="EMBL/GenBank/DDBJ databases">
        <title>Genomic Encyclopedia of Archaeal and Bacterial Type Strains, Phase II (KMG-II): from individual species to whole genera.</title>
        <authorList>
            <person name="Goeker M."/>
        </authorList>
    </citation>
    <scope>NUCLEOTIDE SEQUENCE [LARGE SCALE GENOMIC DNA]</scope>
    <source>
        <strain evidence="1 2">DSM 24464</strain>
    </source>
</reference>
<dbReference type="EMBL" id="QLLO01000006">
    <property type="protein sequence ID" value="RAJ13493.1"/>
    <property type="molecule type" value="Genomic_DNA"/>
</dbReference>
<sequence length="369" mass="40488">MKPNYKKEKLTLNKLKIMKNLKFLSALFLTSLLIFSSCQDEIDNENGDNPNTNTANSQTASNLERTSMYDGSFDDFLDGVSCSSILLPVTATVNGTQITIVNQSDYQQVLDILAEFNNDNDTVVLQFPLTVTLSNYTEVVVTSQAEYDAIVSACEELEATGQDAINCVNIDFPITILTYNINLEQTGSVVLETEQQLYTYINNLEDDQLFGINYPITATVDADSSQTISITSDADLQAAISDCVAYQDIEDQAQDDADTLETILVDGLFQVESLVNSGVDTATDFAEFTLDFANDMTVVAENVVNATVQDVQGTYEVTSQTEVYLDLMFSGNTSFNILNQEWVVTSYSTTSISLQSTTNAALTLVLTQI</sequence>
<evidence type="ECO:0000313" key="2">
    <source>
        <dbReference type="Proteomes" id="UP000248703"/>
    </source>
</evidence>
<comment type="caution">
    <text evidence="1">The sequence shown here is derived from an EMBL/GenBank/DDBJ whole genome shotgun (WGS) entry which is preliminary data.</text>
</comment>